<reference evidence="3 4" key="1">
    <citation type="submission" date="2016-10" db="EMBL/GenBank/DDBJ databases">
        <authorList>
            <person name="de Groot N.N."/>
        </authorList>
    </citation>
    <scope>NUCLEOTIDE SEQUENCE [LARGE SCALE GENOMIC DNA]</scope>
    <source>
        <strain evidence="3 4">DSM 44468</strain>
    </source>
</reference>
<evidence type="ECO:0008006" key="5">
    <source>
        <dbReference type="Google" id="ProtNLM"/>
    </source>
</evidence>
<evidence type="ECO:0000256" key="2">
    <source>
        <dbReference type="SAM" id="SignalP"/>
    </source>
</evidence>
<organism evidence="3 4">
    <name type="scientific">Amycolatopsis sacchari</name>
    <dbReference type="NCBI Taxonomy" id="115433"/>
    <lineage>
        <taxon>Bacteria</taxon>
        <taxon>Bacillati</taxon>
        <taxon>Actinomycetota</taxon>
        <taxon>Actinomycetes</taxon>
        <taxon>Pseudonocardiales</taxon>
        <taxon>Pseudonocardiaceae</taxon>
        <taxon>Amycolatopsis</taxon>
    </lineage>
</organism>
<accession>A0A1I3KH24</accession>
<dbReference type="Proteomes" id="UP000199025">
    <property type="component" value="Unassembled WGS sequence"/>
</dbReference>
<feature type="chain" id="PRO_5011698976" description="Secreted protein" evidence="2">
    <location>
        <begin position="29"/>
        <end position="271"/>
    </location>
</feature>
<protein>
    <recommendedName>
        <fullName evidence="5">Secreted protein</fullName>
    </recommendedName>
</protein>
<proteinExistence type="predicted"/>
<evidence type="ECO:0000313" key="3">
    <source>
        <dbReference type="EMBL" id="SFI71757.1"/>
    </source>
</evidence>
<keyword evidence="4" id="KW-1185">Reference proteome</keyword>
<dbReference type="AlphaFoldDB" id="A0A1I3KH24"/>
<dbReference type="NCBIfam" id="NF040603">
    <property type="entry name" value="choice_anch_P"/>
    <property type="match status" value="1"/>
</dbReference>
<dbReference type="OrthoDB" id="3686194at2"/>
<dbReference type="EMBL" id="FORP01000001">
    <property type="protein sequence ID" value="SFI71757.1"/>
    <property type="molecule type" value="Genomic_DNA"/>
</dbReference>
<keyword evidence="2" id="KW-0732">Signal</keyword>
<feature type="signal peptide" evidence="2">
    <location>
        <begin position="1"/>
        <end position="28"/>
    </location>
</feature>
<dbReference type="STRING" id="115433.SAMN05421835_101556"/>
<sequence>MRVSALRSAGVAGLAATALLAVTTPAGAAATGPGDGSAYGASATVSLLPGVLGAPGLTVDTGRLASSSTGGPTSASVVDAPLKGLVTAKAITSSAKHDSTSGEVAATAAIVDAALPVLAPLAGRTPTARVISARCAGTADGVTGSSELAGLDLGRLGSLPVGTGPNRELGVPGVVRVIVNEQVRHADGSLTVNALHIKLLGGAVTGALGNGDVVLASATCGKATTPRGETSTPTPAPTQAPPAGAASGGGQVRVIPVGAPQTGDGSLATDR</sequence>
<dbReference type="RefSeq" id="WP_091504039.1">
    <property type="nucleotide sequence ID" value="NZ_FORP01000001.1"/>
</dbReference>
<name>A0A1I3KH24_9PSEU</name>
<gene>
    <name evidence="3" type="ORF">SAMN05421835_101556</name>
</gene>
<evidence type="ECO:0000256" key="1">
    <source>
        <dbReference type="SAM" id="MobiDB-lite"/>
    </source>
</evidence>
<evidence type="ECO:0000313" key="4">
    <source>
        <dbReference type="Proteomes" id="UP000199025"/>
    </source>
</evidence>
<feature type="region of interest" description="Disordered" evidence="1">
    <location>
        <begin position="222"/>
        <end position="271"/>
    </location>
</feature>